<keyword evidence="1" id="KW-0547">Nucleotide-binding</keyword>
<evidence type="ECO:0000256" key="2">
    <source>
        <dbReference type="ARBA" id="ARBA00022801"/>
    </source>
</evidence>
<dbReference type="PANTHER" id="PTHR34698:SF2">
    <property type="entry name" value="5-OXOPROLINASE SUBUNIT B"/>
    <property type="match status" value="1"/>
</dbReference>
<evidence type="ECO:0000313" key="5">
    <source>
        <dbReference type="EMBL" id="ROR80895.1"/>
    </source>
</evidence>
<dbReference type="InterPro" id="IPR010016">
    <property type="entry name" value="PxpB"/>
</dbReference>
<organism evidence="5 6">
    <name type="scientific">Plantibacter flavus</name>
    <dbReference type="NCBI Taxonomy" id="150123"/>
    <lineage>
        <taxon>Bacteria</taxon>
        <taxon>Bacillati</taxon>
        <taxon>Actinomycetota</taxon>
        <taxon>Actinomycetes</taxon>
        <taxon>Micrococcales</taxon>
        <taxon>Microbacteriaceae</taxon>
        <taxon>Plantibacter</taxon>
    </lineage>
</organism>
<dbReference type="InterPro" id="IPR003833">
    <property type="entry name" value="CT_C_D"/>
</dbReference>
<feature type="domain" description="Carboxyltransferase" evidence="4">
    <location>
        <begin position="9"/>
        <end position="217"/>
    </location>
</feature>
<reference evidence="5 6" key="1">
    <citation type="submission" date="2018-11" db="EMBL/GenBank/DDBJ databases">
        <title>Sequencing the genomes of 1000 actinobacteria strains.</title>
        <authorList>
            <person name="Klenk H.-P."/>
        </authorList>
    </citation>
    <scope>NUCLEOTIDE SEQUENCE [LARGE SCALE GENOMIC DNA]</scope>
    <source>
        <strain evidence="5 6">DSM 14012</strain>
    </source>
</reference>
<dbReference type="Pfam" id="PF02682">
    <property type="entry name" value="CT_C_D"/>
    <property type="match status" value="1"/>
</dbReference>
<dbReference type="SMART" id="SM00796">
    <property type="entry name" value="AHS1"/>
    <property type="match status" value="1"/>
</dbReference>
<dbReference type="SUPFAM" id="SSF160467">
    <property type="entry name" value="PH0987 N-terminal domain-like"/>
    <property type="match status" value="1"/>
</dbReference>
<dbReference type="InterPro" id="IPR029000">
    <property type="entry name" value="Cyclophilin-like_dom_sf"/>
</dbReference>
<keyword evidence="2" id="KW-0378">Hydrolase</keyword>
<name>A0A3N2C041_9MICO</name>
<dbReference type="GO" id="GO:0005524">
    <property type="term" value="F:ATP binding"/>
    <property type="evidence" value="ECO:0007669"/>
    <property type="project" value="UniProtKB-KW"/>
</dbReference>
<keyword evidence="6" id="KW-1185">Reference proteome</keyword>
<comment type="caution">
    <text evidence="5">The sequence shown here is derived from an EMBL/GenBank/DDBJ whole genome shotgun (WGS) entry which is preliminary data.</text>
</comment>
<evidence type="ECO:0000256" key="3">
    <source>
        <dbReference type="ARBA" id="ARBA00022840"/>
    </source>
</evidence>
<dbReference type="Gene3D" id="3.30.1360.40">
    <property type="match status" value="1"/>
</dbReference>
<protein>
    <submittedName>
        <fullName evidence="5">KipI family sensor histidine kinase inhibitor</fullName>
    </submittedName>
</protein>
<dbReference type="GO" id="GO:0016787">
    <property type="term" value="F:hydrolase activity"/>
    <property type="evidence" value="ECO:0007669"/>
    <property type="project" value="UniProtKB-KW"/>
</dbReference>
<accession>A0A3N2C041</accession>
<dbReference type="SUPFAM" id="SSF50891">
    <property type="entry name" value="Cyclophilin-like"/>
    <property type="match status" value="1"/>
</dbReference>
<evidence type="ECO:0000313" key="6">
    <source>
        <dbReference type="Proteomes" id="UP000266915"/>
    </source>
</evidence>
<dbReference type="AlphaFoldDB" id="A0A3N2C041"/>
<evidence type="ECO:0000256" key="1">
    <source>
        <dbReference type="ARBA" id="ARBA00022741"/>
    </source>
</evidence>
<dbReference type="EMBL" id="RKHL01000001">
    <property type="protein sequence ID" value="ROR80895.1"/>
    <property type="molecule type" value="Genomic_DNA"/>
</dbReference>
<proteinExistence type="predicted"/>
<dbReference type="Gene3D" id="2.40.100.10">
    <property type="entry name" value="Cyclophilin-like"/>
    <property type="match status" value="1"/>
</dbReference>
<gene>
    <name evidence="5" type="ORF">EDD42_0942</name>
</gene>
<evidence type="ECO:0000259" key="4">
    <source>
        <dbReference type="SMART" id="SM00796"/>
    </source>
</evidence>
<sequence>MNADIPTGPVLRAMGEEAVLLELASLEDVLLVHRALAASRPAGLVDLVPAARTVLAVTDARGPALAAVGAWLLATAERALAPGAGRSTGPVDEAGRRSDTLIHVRYDGQDLAETAALLGRDADGLIAWHTGRLWTVAFSGFAPGFAYLVPEREDETIGRPLEVPRLSVPRTTVPAGSVALAGTFSGVYPRASPGGWRIIGTTDAVLWDDAADPPALLVPGDRVRFVQVPA</sequence>
<dbReference type="Proteomes" id="UP000266915">
    <property type="component" value="Unassembled WGS sequence"/>
</dbReference>
<dbReference type="PANTHER" id="PTHR34698">
    <property type="entry name" value="5-OXOPROLINASE SUBUNIT B"/>
    <property type="match status" value="1"/>
</dbReference>
<keyword evidence="3" id="KW-0067">ATP-binding</keyword>